<dbReference type="EMBL" id="JAANOH010000004">
    <property type="protein sequence ID" value="MCZ2475931.1"/>
    <property type="molecule type" value="Genomic_DNA"/>
</dbReference>
<protein>
    <submittedName>
        <fullName evidence="1">WG repeat-containing protein</fullName>
    </submittedName>
</protein>
<dbReference type="Proteomes" id="UP001321186">
    <property type="component" value="Unassembled WGS sequence"/>
</dbReference>
<keyword evidence="2" id="KW-1185">Reference proteome</keyword>
<reference evidence="1 2" key="1">
    <citation type="submission" date="2020-03" db="EMBL/GenBank/DDBJ databases">
        <authorList>
            <person name="Pitt A."/>
            <person name="Hahn M.W."/>
        </authorList>
    </citation>
    <scope>NUCLEOTIDE SEQUENCE [LARGE SCALE GENOMIC DNA]</scope>
    <source>
        <strain evidence="1 2">5A-MARBSE</strain>
    </source>
</reference>
<proteinExistence type="predicted"/>
<dbReference type="Pfam" id="PF14903">
    <property type="entry name" value="WG_beta_rep"/>
    <property type="match status" value="4"/>
</dbReference>
<sequence>MSDRHELEEHVPYDLIPRIGDIDDKYFISLHRQKEYMFRNLDSRSSESIVRSVLLNYLSFGTKNIQLKDCPYLFILDEYIILNYLNLFNDYFLKEIFENFYFRTCRINSDPKFEIGSISYLFDDAGLSFSSNVAMVVNISSIPQHLNLPLDWTDKFENEMAILLMNGFFGFYNVCGEIVIAPQFEKVNDFQNGFARVYQDGQVAFINTRGFLITEFCFEDARDFNQGLAPVKKGGRWFYLNTLAIEPFESFFDDADVFIDGLARVKLNGQFGFINLKGELSIPCIYTSCLLFQEDLVAVESNGKWGFLNRKGELIIDFLFDFVGYGFSENCCAVELAGRMGFINKRGEKISPFVFESKSSMGRCMTKRKDNIAYMKLSKDWGYVDTKTREVKEKTMLQEVSCIHDFEKDYHFLIELYDYCRITLVDLVVISMKSNYT</sequence>
<dbReference type="PANTHER" id="PTHR37841:SF1">
    <property type="entry name" value="DUF3298 DOMAIN-CONTAINING PROTEIN"/>
    <property type="match status" value="1"/>
</dbReference>
<comment type="caution">
    <text evidence="1">The sequence shown here is derived from an EMBL/GenBank/DDBJ whole genome shotgun (WGS) entry which is preliminary data.</text>
</comment>
<dbReference type="SUPFAM" id="SSF69360">
    <property type="entry name" value="Cell wall binding repeat"/>
    <property type="match status" value="1"/>
</dbReference>
<gene>
    <name evidence="1" type="ORF">G9H61_10760</name>
</gene>
<evidence type="ECO:0000313" key="1">
    <source>
        <dbReference type="EMBL" id="MCZ2475931.1"/>
    </source>
</evidence>
<dbReference type="PANTHER" id="PTHR37841">
    <property type="entry name" value="GLR2918 PROTEIN"/>
    <property type="match status" value="1"/>
</dbReference>
<name>A0ABT4JK50_9BACT</name>
<dbReference type="RefSeq" id="WP_269010531.1">
    <property type="nucleotide sequence ID" value="NZ_JAANOH010000004.1"/>
</dbReference>
<organism evidence="1 2">
    <name type="scientific">Aquirufa ecclesiirivi</name>
    <dbReference type="NCBI Taxonomy" id="2715124"/>
    <lineage>
        <taxon>Bacteria</taxon>
        <taxon>Pseudomonadati</taxon>
        <taxon>Bacteroidota</taxon>
        <taxon>Cytophagia</taxon>
        <taxon>Cytophagales</taxon>
        <taxon>Flectobacillaceae</taxon>
        <taxon>Aquirufa</taxon>
    </lineage>
</organism>
<dbReference type="InterPro" id="IPR032774">
    <property type="entry name" value="WG_beta_rep"/>
</dbReference>
<evidence type="ECO:0000313" key="2">
    <source>
        <dbReference type="Proteomes" id="UP001321186"/>
    </source>
</evidence>
<accession>A0ABT4JK50</accession>